<evidence type="ECO:0000256" key="6">
    <source>
        <dbReference type="ARBA" id="ARBA00022692"/>
    </source>
</evidence>
<dbReference type="PANTHER" id="PTHR32552">
    <property type="entry name" value="FERRICHROME IRON RECEPTOR-RELATED"/>
    <property type="match status" value="1"/>
</dbReference>
<keyword evidence="12 19" id="KW-0675">Receptor</keyword>
<evidence type="ECO:0000256" key="9">
    <source>
        <dbReference type="ARBA" id="ARBA00023065"/>
    </source>
</evidence>
<dbReference type="eggNOG" id="COG4774">
    <property type="taxonomic scope" value="Bacteria"/>
</dbReference>
<keyword evidence="20" id="KW-1185">Reference proteome</keyword>
<keyword evidence="9" id="KW-0406">Ion transport</keyword>
<evidence type="ECO:0000256" key="2">
    <source>
        <dbReference type="ARBA" id="ARBA00009810"/>
    </source>
</evidence>
<keyword evidence="13 14" id="KW-0998">Cell outer membrane</keyword>
<dbReference type="GO" id="GO:0030246">
    <property type="term" value="F:carbohydrate binding"/>
    <property type="evidence" value="ECO:0007669"/>
    <property type="project" value="InterPro"/>
</dbReference>
<dbReference type="InterPro" id="IPR000531">
    <property type="entry name" value="Beta-barrel_TonB"/>
</dbReference>
<organism evidence="19 20">
    <name type="scientific">Flavobacterium suncheonense GH29-5 = DSM 17707</name>
    <dbReference type="NCBI Taxonomy" id="1121899"/>
    <lineage>
        <taxon>Bacteria</taxon>
        <taxon>Pseudomonadati</taxon>
        <taxon>Bacteroidota</taxon>
        <taxon>Flavobacteriia</taxon>
        <taxon>Flavobacteriales</taxon>
        <taxon>Flavobacteriaceae</taxon>
        <taxon>Flavobacterium</taxon>
    </lineage>
</organism>
<keyword evidence="6 14" id="KW-0812">Transmembrane</keyword>
<dbReference type="GO" id="GO:0009279">
    <property type="term" value="C:cell outer membrane"/>
    <property type="evidence" value="ECO:0007669"/>
    <property type="project" value="UniProtKB-SubCell"/>
</dbReference>
<evidence type="ECO:0000256" key="15">
    <source>
        <dbReference type="RuleBase" id="RU003357"/>
    </source>
</evidence>
<dbReference type="InterPro" id="IPR013784">
    <property type="entry name" value="Carb-bd-like_fold"/>
</dbReference>
<keyword evidence="10 15" id="KW-0798">TonB box</keyword>
<comment type="similarity">
    <text evidence="2 14 15">Belongs to the TonB-dependent receptor family.</text>
</comment>
<evidence type="ECO:0000313" key="20">
    <source>
        <dbReference type="Proteomes" id="UP000030121"/>
    </source>
</evidence>
<dbReference type="Pfam" id="PF07715">
    <property type="entry name" value="Plug"/>
    <property type="match status" value="1"/>
</dbReference>
<dbReference type="PROSITE" id="PS52016">
    <property type="entry name" value="TONB_DEPENDENT_REC_3"/>
    <property type="match status" value="1"/>
</dbReference>
<dbReference type="EMBL" id="JRLW01000003">
    <property type="protein sequence ID" value="KGO90171.1"/>
    <property type="molecule type" value="Genomic_DNA"/>
</dbReference>
<keyword evidence="3 14" id="KW-0813">Transport</keyword>
<dbReference type="InterPro" id="IPR012910">
    <property type="entry name" value="Plug_dom"/>
</dbReference>
<dbReference type="InterPro" id="IPR039426">
    <property type="entry name" value="TonB-dep_rcpt-like"/>
</dbReference>
<accession>A0A0A2MF31</accession>
<dbReference type="InterPro" id="IPR010105">
    <property type="entry name" value="TonB_sidphr_rcpt"/>
</dbReference>
<dbReference type="SUPFAM" id="SSF56935">
    <property type="entry name" value="Porins"/>
    <property type="match status" value="1"/>
</dbReference>
<dbReference type="InterPro" id="IPR036942">
    <property type="entry name" value="Beta-barrel_TonB_sf"/>
</dbReference>
<dbReference type="GO" id="GO:0015344">
    <property type="term" value="F:siderophore uptake transmembrane transporter activity"/>
    <property type="evidence" value="ECO:0007669"/>
    <property type="project" value="TreeGrafter"/>
</dbReference>
<keyword evidence="11 14" id="KW-0472">Membrane</keyword>
<sequence>MKSPIFFLFAVLFFAIKVNAQNTGTIKGTVVTTNETPIENVSITSSEGGFNVTTNVKGEFTVSNVKPGKLTLVLSHVGYTSSSVVVNVKPQGVTVMPKVYLNEIANEISEVIISGSVITKSLATGKGGIKPIDLPQSIQVINSKILEQQQTIRLSDVVKNVNGVYVGSARGGAQESFWSRGYDMSANNMFKNGFRINSGSMPEVASLQQVEALKGSSALLFGNVAPGGIINMVTKTPSFTKGGSISFQTGSYDYYKPIVDFYGPLNKSIAYRFVGSYEKAQSFRDVVERERIYVNPSLLFKVGTRTDIVLQGDYLKDNWTPDFGTGVIGKKIVDIPRDTYLGAKWSNGLTTQATVNAQVNHKISKNWRFSSNSSFQDYTRKSEGTERIQPDALGNFKRPLGKNKNTDLIAGQQFNFQGIFKTGGIKHQLSTGVDWDYSFTQAYTYAFDRANYDLTPGNTVNIFDPSTYEMEYDIPGSRNTKIVKTETNRFGAYAQDLISFTDKIKVLAGIRWSWQEAQASTYEDAAFGPENDPDVQKDPKRLDRAFSPKVGIVYQPFKNMSLFASYANSFTPNTGTDIYGSTLEASIIDQYEVGVKKDFWNGVLTTNVTLYQIINSNFAQMAPFLADGTPNNTDTTKKILSGETTSKGVELDVTVKPIEGLSVLVGYSYNDMRFTKVLGEGIPGSFVKGDRVARTPQHTANASFFYTVPNGRLKGLSFGSIANYIGDRIGGWNNDYFYNTTTNMVEFRDREIPVKGYATIDVSAGYEWKQFSVLCRLSNITNELNYTVHENYSINPIAPRQFMTTLKYKF</sequence>
<keyword evidence="4 14" id="KW-1134">Transmembrane beta strand</keyword>
<dbReference type="Gene3D" id="2.60.40.1120">
    <property type="entry name" value="Carboxypeptidase-like, regulatory domain"/>
    <property type="match status" value="1"/>
</dbReference>
<evidence type="ECO:0000259" key="17">
    <source>
        <dbReference type="Pfam" id="PF00593"/>
    </source>
</evidence>
<dbReference type="CDD" id="cd01347">
    <property type="entry name" value="ligand_gated_channel"/>
    <property type="match status" value="1"/>
</dbReference>
<keyword evidence="5" id="KW-0410">Iron transport</keyword>
<evidence type="ECO:0000256" key="8">
    <source>
        <dbReference type="ARBA" id="ARBA00023004"/>
    </source>
</evidence>
<evidence type="ECO:0000256" key="10">
    <source>
        <dbReference type="ARBA" id="ARBA00023077"/>
    </source>
</evidence>
<comment type="subcellular location">
    <subcellularLocation>
        <location evidence="1 14">Cell outer membrane</location>
        <topology evidence="1 14">Multi-pass membrane protein</topology>
    </subcellularLocation>
</comment>
<dbReference type="STRING" id="1121899.GCA_000430025_00115"/>
<evidence type="ECO:0000259" key="18">
    <source>
        <dbReference type="Pfam" id="PF07715"/>
    </source>
</evidence>
<keyword evidence="8" id="KW-0408">Iron</keyword>
<feature type="domain" description="TonB-dependent receptor-like beta-barrel" evidence="17">
    <location>
        <begin position="306"/>
        <end position="773"/>
    </location>
</feature>
<evidence type="ECO:0000256" key="14">
    <source>
        <dbReference type="PROSITE-ProRule" id="PRU01360"/>
    </source>
</evidence>
<dbReference type="AlphaFoldDB" id="A0A0A2MF31"/>
<dbReference type="GO" id="GO:0015891">
    <property type="term" value="P:siderophore transport"/>
    <property type="evidence" value="ECO:0007669"/>
    <property type="project" value="InterPro"/>
</dbReference>
<dbReference type="Pfam" id="PF13715">
    <property type="entry name" value="CarbopepD_reg_2"/>
    <property type="match status" value="1"/>
</dbReference>
<reference evidence="19 20" key="1">
    <citation type="submission" date="2013-09" db="EMBL/GenBank/DDBJ databases">
        <authorList>
            <person name="Zeng Z."/>
            <person name="Chen C."/>
        </authorList>
    </citation>
    <scope>NUCLEOTIDE SEQUENCE [LARGE SCALE GENOMIC DNA]</scope>
    <source>
        <strain evidence="19 20">GH29-5</strain>
    </source>
</reference>
<dbReference type="OrthoDB" id="9775095at2"/>
<evidence type="ECO:0000256" key="7">
    <source>
        <dbReference type="ARBA" id="ARBA00022729"/>
    </source>
</evidence>
<evidence type="ECO:0000313" key="19">
    <source>
        <dbReference type="EMBL" id="KGO90171.1"/>
    </source>
</evidence>
<name>A0A0A2MF31_9FLAO</name>
<evidence type="ECO:0000256" key="16">
    <source>
        <dbReference type="SAM" id="SignalP"/>
    </source>
</evidence>
<protein>
    <submittedName>
        <fullName evidence="19">TonB-dependent receptor</fullName>
    </submittedName>
</protein>
<dbReference type="SUPFAM" id="SSF49452">
    <property type="entry name" value="Starch-binding domain-like"/>
    <property type="match status" value="1"/>
</dbReference>
<evidence type="ECO:0000256" key="13">
    <source>
        <dbReference type="ARBA" id="ARBA00023237"/>
    </source>
</evidence>
<evidence type="ECO:0000256" key="1">
    <source>
        <dbReference type="ARBA" id="ARBA00004571"/>
    </source>
</evidence>
<feature type="chain" id="PRO_5002003117" evidence="16">
    <location>
        <begin position="21"/>
        <end position="810"/>
    </location>
</feature>
<dbReference type="Pfam" id="PF00593">
    <property type="entry name" value="TonB_dep_Rec_b-barrel"/>
    <property type="match status" value="1"/>
</dbReference>
<evidence type="ECO:0000256" key="3">
    <source>
        <dbReference type="ARBA" id="ARBA00022448"/>
    </source>
</evidence>
<evidence type="ECO:0000256" key="4">
    <source>
        <dbReference type="ARBA" id="ARBA00022452"/>
    </source>
</evidence>
<feature type="signal peptide" evidence="16">
    <location>
        <begin position="1"/>
        <end position="20"/>
    </location>
</feature>
<evidence type="ECO:0000256" key="11">
    <source>
        <dbReference type="ARBA" id="ARBA00023136"/>
    </source>
</evidence>
<dbReference type="PANTHER" id="PTHR32552:SF68">
    <property type="entry name" value="FERRICHROME OUTER MEMBRANE TRANSPORTER_PHAGE RECEPTOR"/>
    <property type="match status" value="1"/>
</dbReference>
<dbReference type="InterPro" id="IPR037066">
    <property type="entry name" value="Plug_dom_sf"/>
</dbReference>
<comment type="caution">
    <text evidence="19">The sequence shown here is derived from an EMBL/GenBank/DDBJ whole genome shotgun (WGS) entry which is preliminary data.</text>
</comment>
<evidence type="ECO:0000256" key="12">
    <source>
        <dbReference type="ARBA" id="ARBA00023170"/>
    </source>
</evidence>
<dbReference type="Proteomes" id="UP000030121">
    <property type="component" value="Unassembled WGS sequence"/>
</dbReference>
<evidence type="ECO:0000256" key="5">
    <source>
        <dbReference type="ARBA" id="ARBA00022496"/>
    </source>
</evidence>
<proteinExistence type="inferred from homology"/>
<dbReference type="Gene3D" id="2.170.130.10">
    <property type="entry name" value="TonB-dependent receptor, plug domain"/>
    <property type="match status" value="1"/>
</dbReference>
<dbReference type="Gene3D" id="2.40.170.20">
    <property type="entry name" value="TonB-dependent receptor, beta-barrel domain"/>
    <property type="match status" value="1"/>
</dbReference>
<dbReference type="RefSeq" id="WP_026981154.1">
    <property type="nucleotide sequence ID" value="NZ_JRLW01000003.1"/>
</dbReference>
<gene>
    <name evidence="19" type="ORF">Q764_03670</name>
</gene>
<dbReference type="GO" id="GO:0038023">
    <property type="term" value="F:signaling receptor activity"/>
    <property type="evidence" value="ECO:0007669"/>
    <property type="project" value="InterPro"/>
</dbReference>
<keyword evidence="7 16" id="KW-0732">Signal</keyword>
<feature type="domain" description="TonB-dependent receptor plug" evidence="18">
    <location>
        <begin position="132"/>
        <end position="229"/>
    </location>
</feature>
<dbReference type="NCBIfam" id="TIGR01783">
    <property type="entry name" value="TonB-siderophor"/>
    <property type="match status" value="1"/>
</dbReference>